<evidence type="ECO:0000313" key="2">
    <source>
        <dbReference type="Proteomes" id="UP000515135"/>
    </source>
</evidence>
<dbReference type="PANTHER" id="PTHR43464">
    <property type="entry name" value="METHYLTRANSFERASE"/>
    <property type="match status" value="1"/>
</dbReference>
<dbReference type="OrthoDB" id="66144at2759"/>
<dbReference type="GeneID" id="109471513"/>
<name>A0A6P4YBC8_BRABE</name>
<dbReference type="InterPro" id="IPR025714">
    <property type="entry name" value="Methyltranfer_dom"/>
</dbReference>
<dbReference type="KEGG" id="bbel:109471513"/>
<keyword evidence="2" id="KW-1185">Reference proteome</keyword>
<feature type="domain" description="Methyltransferase" evidence="1">
    <location>
        <begin position="33"/>
        <end position="168"/>
    </location>
</feature>
<reference evidence="3" key="1">
    <citation type="submission" date="2025-08" db="UniProtKB">
        <authorList>
            <consortium name="RefSeq"/>
        </authorList>
    </citation>
    <scope>IDENTIFICATION</scope>
    <source>
        <tissue evidence="3">Gonad</tissue>
    </source>
</reference>
<organism evidence="2 3">
    <name type="scientific">Branchiostoma belcheri</name>
    <name type="common">Amphioxus</name>
    <dbReference type="NCBI Taxonomy" id="7741"/>
    <lineage>
        <taxon>Eukaryota</taxon>
        <taxon>Metazoa</taxon>
        <taxon>Chordata</taxon>
        <taxon>Cephalochordata</taxon>
        <taxon>Leptocardii</taxon>
        <taxon>Amphioxiformes</taxon>
        <taxon>Branchiostomatidae</taxon>
        <taxon>Branchiostoma</taxon>
    </lineage>
</organism>
<dbReference type="GO" id="GO:0010420">
    <property type="term" value="F:polyprenyldihydroxybenzoate methyltransferase activity"/>
    <property type="evidence" value="ECO:0007669"/>
    <property type="project" value="TreeGrafter"/>
</dbReference>
<dbReference type="Gene3D" id="3.40.50.150">
    <property type="entry name" value="Vaccinia Virus protein VP39"/>
    <property type="match status" value="1"/>
</dbReference>
<proteinExistence type="predicted"/>
<dbReference type="InterPro" id="IPR029063">
    <property type="entry name" value="SAM-dependent_MTases_sf"/>
</dbReference>
<dbReference type="RefSeq" id="XP_019626410.1">
    <property type="nucleotide sequence ID" value="XM_019770851.1"/>
</dbReference>
<dbReference type="Pfam" id="PF13847">
    <property type="entry name" value="Methyltransf_31"/>
    <property type="match status" value="1"/>
</dbReference>
<protein>
    <submittedName>
        <fullName evidence="3">Juvenile hormone acid O-methyltransferase-like</fullName>
    </submittedName>
</protein>
<gene>
    <name evidence="3" type="primary">LOC109471513</name>
</gene>
<sequence>MDTSDAAFYAENSTLQSEHVHQIMAQHLKWEQEDRVLDVGCGTGRTSQYIAQRGVKSVVGIDLSPDFVRYTEENKRNRNVSFCVADIQRSSDLQPAWRQSFDKAVSFYVLHLVRDKRIALENISACLKPDGRLLMIVPTDDNVLMVTTRFMSAHQRWGRYLADCPQMMPWSADDQEGLSRLVEDCGFEVLSCEWPLLRHWYGSEEDTVSAMLPFLGLRHVPEDEQADFLSNWWACARSMTDLSGCSVAIDSAGRVAWSFRIFIIHARRV</sequence>
<evidence type="ECO:0000259" key="1">
    <source>
        <dbReference type="Pfam" id="PF13847"/>
    </source>
</evidence>
<dbReference type="SUPFAM" id="SSF53335">
    <property type="entry name" value="S-adenosyl-L-methionine-dependent methyltransferases"/>
    <property type="match status" value="1"/>
</dbReference>
<dbReference type="Proteomes" id="UP000515135">
    <property type="component" value="Unplaced"/>
</dbReference>
<dbReference type="PANTHER" id="PTHR43464:SF23">
    <property type="entry name" value="JUVENILE HORMONE ACID O-METHYLTRANSFERASE"/>
    <property type="match status" value="1"/>
</dbReference>
<evidence type="ECO:0000313" key="3">
    <source>
        <dbReference type="RefSeq" id="XP_019626410.1"/>
    </source>
</evidence>
<dbReference type="CDD" id="cd02440">
    <property type="entry name" value="AdoMet_MTases"/>
    <property type="match status" value="1"/>
</dbReference>
<dbReference type="AlphaFoldDB" id="A0A6P4YBC8"/>
<accession>A0A6P4YBC8</accession>